<evidence type="ECO:0000256" key="8">
    <source>
        <dbReference type="SAM" id="Phobius"/>
    </source>
</evidence>
<feature type="transmembrane region" description="Helical" evidence="8">
    <location>
        <begin position="429"/>
        <end position="450"/>
    </location>
</feature>
<feature type="transmembrane region" description="Helical" evidence="8">
    <location>
        <begin position="369"/>
        <end position="391"/>
    </location>
</feature>
<dbReference type="Pfam" id="PF07690">
    <property type="entry name" value="MFS_1"/>
    <property type="match status" value="1"/>
</dbReference>
<evidence type="ECO:0000256" key="6">
    <source>
        <dbReference type="ARBA" id="ARBA00023180"/>
    </source>
</evidence>
<feature type="transmembrane region" description="Helical" evidence="8">
    <location>
        <begin position="51"/>
        <end position="73"/>
    </location>
</feature>
<feature type="transmembrane region" description="Helical" evidence="8">
    <location>
        <begin position="187"/>
        <end position="209"/>
    </location>
</feature>
<feature type="transmembrane region" description="Helical" evidence="8">
    <location>
        <begin position="338"/>
        <end position="357"/>
    </location>
</feature>
<keyword evidence="4 8" id="KW-1133">Transmembrane helix</keyword>
<proteinExistence type="predicted"/>
<comment type="subcellular location">
    <subcellularLocation>
        <location evidence="1">Membrane</location>
        <topology evidence="1">Multi-pass membrane protein</topology>
    </subcellularLocation>
</comment>
<evidence type="ECO:0000313" key="11">
    <source>
        <dbReference type="Proteomes" id="UP001140502"/>
    </source>
</evidence>
<dbReference type="AlphaFoldDB" id="A0A9W9BQQ8"/>
<evidence type="ECO:0000256" key="2">
    <source>
        <dbReference type="ARBA" id="ARBA00022448"/>
    </source>
</evidence>
<dbReference type="Gene3D" id="1.20.1250.20">
    <property type="entry name" value="MFS general substrate transporter like domains"/>
    <property type="match status" value="1"/>
</dbReference>
<keyword evidence="2" id="KW-0813">Transport</keyword>
<evidence type="ECO:0000256" key="7">
    <source>
        <dbReference type="SAM" id="MobiDB-lite"/>
    </source>
</evidence>
<dbReference type="InterPro" id="IPR011701">
    <property type="entry name" value="MFS"/>
</dbReference>
<dbReference type="InterPro" id="IPR036259">
    <property type="entry name" value="MFS_trans_sf"/>
</dbReference>
<keyword evidence="5 8" id="KW-0472">Membrane</keyword>
<evidence type="ECO:0000256" key="3">
    <source>
        <dbReference type="ARBA" id="ARBA00022692"/>
    </source>
</evidence>
<dbReference type="InterPro" id="IPR020846">
    <property type="entry name" value="MFS_dom"/>
</dbReference>
<accession>A0A9W9BQQ8</accession>
<dbReference type="GO" id="GO:0022857">
    <property type="term" value="F:transmembrane transporter activity"/>
    <property type="evidence" value="ECO:0007669"/>
    <property type="project" value="InterPro"/>
</dbReference>
<dbReference type="Proteomes" id="UP001140502">
    <property type="component" value="Unassembled WGS sequence"/>
</dbReference>
<feature type="transmembrane region" description="Helical" evidence="8">
    <location>
        <begin position="470"/>
        <end position="489"/>
    </location>
</feature>
<feature type="transmembrane region" description="Helical" evidence="8">
    <location>
        <begin position="85"/>
        <end position="103"/>
    </location>
</feature>
<dbReference type="GO" id="GO:0016020">
    <property type="term" value="C:membrane"/>
    <property type="evidence" value="ECO:0007669"/>
    <property type="project" value="UniProtKB-SubCell"/>
</dbReference>
<evidence type="ECO:0000313" key="10">
    <source>
        <dbReference type="EMBL" id="KAJ4324443.1"/>
    </source>
</evidence>
<name>A0A9W9BQQ8_9HYPO</name>
<protein>
    <recommendedName>
        <fullName evidence="9">Major facilitator superfamily (MFS) profile domain-containing protein</fullName>
    </recommendedName>
</protein>
<gene>
    <name evidence="10" type="ORF">N0V84_003866</name>
</gene>
<dbReference type="OrthoDB" id="10262656at2759"/>
<evidence type="ECO:0000259" key="9">
    <source>
        <dbReference type="PROSITE" id="PS50850"/>
    </source>
</evidence>
<keyword evidence="11" id="KW-1185">Reference proteome</keyword>
<feature type="transmembrane region" description="Helical" evidence="8">
    <location>
        <begin position="397"/>
        <end position="422"/>
    </location>
</feature>
<dbReference type="EMBL" id="JAPEUR010000059">
    <property type="protein sequence ID" value="KAJ4324443.1"/>
    <property type="molecule type" value="Genomic_DNA"/>
</dbReference>
<keyword evidence="3 8" id="KW-0812">Transmembrane</keyword>
<dbReference type="PROSITE" id="PS50850">
    <property type="entry name" value="MFS"/>
    <property type="match status" value="1"/>
</dbReference>
<feature type="region of interest" description="Disordered" evidence="7">
    <location>
        <begin position="494"/>
        <end position="551"/>
    </location>
</feature>
<feature type="transmembrane region" description="Helical" evidence="8">
    <location>
        <begin position="284"/>
        <end position="301"/>
    </location>
</feature>
<evidence type="ECO:0000256" key="4">
    <source>
        <dbReference type="ARBA" id="ARBA00022989"/>
    </source>
</evidence>
<keyword evidence="6" id="KW-0325">Glycoprotein</keyword>
<reference evidence="10" key="1">
    <citation type="submission" date="2022-10" db="EMBL/GenBank/DDBJ databases">
        <title>Tapping the CABI collections for fungal endophytes: first genome assemblies for Collariella, Neodidymelliopsis, Ascochyta clinopodiicola, Didymella pomorum, Didymosphaeria variabile, Neocosmospora piperis and Neocucurbitaria cava.</title>
        <authorList>
            <person name="Hill R."/>
        </authorList>
    </citation>
    <scope>NUCLEOTIDE SEQUENCE</scope>
    <source>
        <strain evidence="10">IMI 366586</strain>
    </source>
</reference>
<feature type="compositionally biased region" description="Low complexity" evidence="7">
    <location>
        <begin position="510"/>
        <end position="524"/>
    </location>
</feature>
<sequence length="551" mass="60209">MTMTTKDKPKLPVQQLAILAVARIAEPMAYTSVFPYLPSMVKSFGIETNKVARWAGITSGVFSISQSVTAVGWGKASDKYGRKPTIIIGLLSTMVCFVIWGMSTSLPMAITVRAIQGGGNGNVGIIRTMVAEMVPERELQPRAFSVMPLVWSLGSVIGPSFGGFFAEPAKQYPGLFGNIEFFKRFPFALPNLVLTIFFLMSATSATLFLHETLPSKRGHQDWGLLVGERIKRTLRRSPPAPSIRRASFVDGEATAPLLPSKVIPKKHSREPYGQHKERVFTRQTVINLLAYSFLAFHAVAYDQTLSVFLYHPVEDKTPDNFKFPFYFSGGFGLEHGQIGMIFTLYGIVCGVIQFLLYPPIVTRFGVLRCFRVCCLLMPVVYFLTPYCVLFPTTQSRLIALLVVLLIKAAAIIVAFPSTTILLTNSCTSLRVLGTLNGYATTFSGIGRALGPASTGAVFTWGADNGYMVTPWFYLMFMAILGAIPAYMAVDGKGPTASAESSDAEDDESTDSSTLLLPDDSAIASDSEDEDFQPSSKSKSQQSYGTMNGERN</sequence>
<dbReference type="PANTHER" id="PTHR23504">
    <property type="entry name" value="MAJOR FACILITATOR SUPERFAMILY DOMAIN-CONTAINING PROTEIN 10"/>
    <property type="match status" value="1"/>
</dbReference>
<organism evidence="10 11">
    <name type="scientific">Fusarium piperis</name>
    <dbReference type="NCBI Taxonomy" id="1435070"/>
    <lineage>
        <taxon>Eukaryota</taxon>
        <taxon>Fungi</taxon>
        <taxon>Dikarya</taxon>
        <taxon>Ascomycota</taxon>
        <taxon>Pezizomycotina</taxon>
        <taxon>Sordariomycetes</taxon>
        <taxon>Hypocreomycetidae</taxon>
        <taxon>Hypocreales</taxon>
        <taxon>Nectriaceae</taxon>
        <taxon>Fusarium</taxon>
        <taxon>Fusarium solani species complex</taxon>
    </lineage>
</organism>
<dbReference type="PANTHER" id="PTHR23504:SF8">
    <property type="entry name" value="TRANSPORTER, PUTATIVE (AFU_ORTHOLOGUE AFUA_1G03730)-RELATED"/>
    <property type="match status" value="1"/>
</dbReference>
<dbReference type="SUPFAM" id="SSF103473">
    <property type="entry name" value="MFS general substrate transporter"/>
    <property type="match status" value="1"/>
</dbReference>
<evidence type="ECO:0000256" key="5">
    <source>
        <dbReference type="ARBA" id="ARBA00023136"/>
    </source>
</evidence>
<feature type="domain" description="Major facilitator superfamily (MFS) profile" evidence="9">
    <location>
        <begin position="15"/>
        <end position="493"/>
    </location>
</feature>
<evidence type="ECO:0000256" key="1">
    <source>
        <dbReference type="ARBA" id="ARBA00004141"/>
    </source>
</evidence>
<comment type="caution">
    <text evidence="10">The sequence shown here is derived from an EMBL/GenBank/DDBJ whole genome shotgun (WGS) entry which is preliminary data.</text>
</comment>